<proteinExistence type="predicted"/>
<dbReference type="PANTHER" id="PTHR40590:SF1">
    <property type="entry name" value="CYTOPLASMIC PROTEIN"/>
    <property type="match status" value="1"/>
</dbReference>
<dbReference type="AlphaFoldDB" id="A0A7G9QV68"/>
<dbReference type="Pfam" id="PF01963">
    <property type="entry name" value="TraB_PrgY_gumN"/>
    <property type="match status" value="1"/>
</dbReference>
<evidence type="ECO:0000313" key="3">
    <source>
        <dbReference type="Proteomes" id="UP000515977"/>
    </source>
</evidence>
<gene>
    <name evidence="2" type="ORF">H9L17_03575</name>
</gene>
<feature type="signal peptide" evidence="1">
    <location>
        <begin position="1"/>
        <end position="20"/>
    </location>
</feature>
<dbReference type="InterPro" id="IPR002816">
    <property type="entry name" value="TraB/PrgY/GumN_fam"/>
</dbReference>
<dbReference type="Proteomes" id="UP000515977">
    <property type="component" value="Chromosome"/>
</dbReference>
<dbReference type="InterPro" id="IPR047111">
    <property type="entry name" value="YbaP-like"/>
</dbReference>
<reference evidence="2 3" key="1">
    <citation type="submission" date="2020-08" db="EMBL/GenBank/DDBJ databases">
        <title>Genome sequence of Thermomonas brevis KACC 16975T.</title>
        <authorList>
            <person name="Hyun D.-W."/>
            <person name="Bae J.-W."/>
        </authorList>
    </citation>
    <scope>NUCLEOTIDE SEQUENCE [LARGE SCALE GENOMIC DNA]</scope>
    <source>
        <strain evidence="2 3">KACC 16975</strain>
    </source>
</reference>
<keyword evidence="3" id="KW-1185">Reference proteome</keyword>
<sequence length="304" mass="33115">MKPRLLALALCALLIPAAHADQPAQDGKRPLLWKVSDADNSVYLLGSFHLLKADDYPLPAEVDRAFDDSASLLFEVDPAAMTAPESVAAMQKYMAYEDGKTLSAVLPKPTLAKLGTLVSASGGSLQALEHSEPWAVNLGLVLGITQAMGFRPELGLDRKLMERAQDAGKPAAGLETVEDQMKAMDAVPYAEQAQGLEEFLDDPQKSIREMGDMHAWWRAGDVAKLDAEMRAEMARKTPESYRLLDVERNQAWLPQVEKRLSDSKKDNTLVVVGALHLLGGDGLVEQLRAKGYTVERMCDACAAD</sequence>
<name>A0A7G9QV68_9GAMM</name>
<organism evidence="2 3">
    <name type="scientific">Thermomonas brevis</name>
    <dbReference type="NCBI Taxonomy" id="215691"/>
    <lineage>
        <taxon>Bacteria</taxon>
        <taxon>Pseudomonadati</taxon>
        <taxon>Pseudomonadota</taxon>
        <taxon>Gammaproteobacteria</taxon>
        <taxon>Lysobacterales</taxon>
        <taxon>Lysobacteraceae</taxon>
        <taxon>Thermomonas</taxon>
    </lineage>
</organism>
<feature type="chain" id="PRO_5028935743" evidence="1">
    <location>
        <begin position="21"/>
        <end position="304"/>
    </location>
</feature>
<evidence type="ECO:0000256" key="1">
    <source>
        <dbReference type="SAM" id="SignalP"/>
    </source>
</evidence>
<dbReference type="PANTHER" id="PTHR40590">
    <property type="entry name" value="CYTOPLASMIC PROTEIN-RELATED"/>
    <property type="match status" value="1"/>
</dbReference>
<dbReference type="CDD" id="cd14789">
    <property type="entry name" value="Tiki"/>
    <property type="match status" value="1"/>
</dbReference>
<protein>
    <submittedName>
        <fullName evidence="2">TraB/GumN family protein</fullName>
    </submittedName>
</protein>
<keyword evidence="1" id="KW-0732">Signal</keyword>
<dbReference type="RefSeq" id="WP_187570990.1">
    <property type="nucleotide sequence ID" value="NZ_CP060711.1"/>
</dbReference>
<dbReference type="KEGG" id="tbv:H9L17_03575"/>
<evidence type="ECO:0000313" key="2">
    <source>
        <dbReference type="EMBL" id="QNN47243.1"/>
    </source>
</evidence>
<dbReference type="EMBL" id="CP060711">
    <property type="protein sequence ID" value="QNN47243.1"/>
    <property type="molecule type" value="Genomic_DNA"/>
</dbReference>
<accession>A0A7G9QV68</accession>